<sequence>MSEVHRSCENCSYLSLMITVAQPFPDMKKAAQRSHEERKYHLTRLTHREILELGCGLNPPGLQLASPRPDFSRTDKEESVVNFTVRCTDHGHVVSPPNIPGKVQKSRERAVQSEQKPDGSTFGGSSRWCGRPPAVGLGSAGTPVRLCISA</sequence>
<feature type="compositionally biased region" description="Basic and acidic residues" evidence="1">
    <location>
        <begin position="105"/>
        <end position="117"/>
    </location>
</feature>
<proteinExistence type="predicted"/>
<gene>
    <name evidence="2" type="ORF">AV530_007943</name>
</gene>
<evidence type="ECO:0000313" key="2">
    <source>
        <dbReference type="EMBL" id="OPJ87863.1"/>
    </source>
</evidence>
<dbReference type="EMBL" id="LSYS01001584">
    <property type="protein sequence ID" value="OPJ87863.1"/>
    <property type="molecule type" value="Genomic_DNA"/>
</dbReference>
<protein>
    <submittedName>
        <fullName evidence="2">Uncharacterized protein</fullName>
    </submittedName>
</protein>
<dbReference type="AlphaFoldDB" id="A0A1V4KTR8"/>
<evidence type="ECO:0000256" key="1">
    <source>
        <dbReference type="SAM" id="MobiDB-lite"/>
    </source>
</evidence>
<dbReference type="Proteomes" id="UP000190648">
    <property type="component" value="Unassembled WGS sequence"/>
</dbReference>
<name>A0A1V4KTR8_PATFA</name>
<reference evidence="2 3" key="1">
    <citation type="submission" date="2016-02" db="EMBL/GenBank/DDBJ databases">
        <title>Band-tailed pigeon sequencing and assembly.</title>
        <authorList>
            <person name="Soares A.E."/>
            <person name="Novak B.J."/>
            <person name="Rice E.S."/>
            <person name="O'Connell B."/>
            <person name="Chang D."/>
            <person name="Weber S."/>
            <person name="Shapiro B."/>
        </authorList>
    </citation>
    <scope>NUCLEOTIDE SEQUENCE [LARGE SCALE GENOMIC DNA]</scope>
    <source>
        <strain evidence="2">BTP2013</strain>
        <tissue evidence="2">Blood</tissue>
    </source>
</reference>
<keyword evidence="3" id="KW-1185">Reference proteome</keyword>
<evidence type="ECO:0000313" key="3">
    <source>
        <dbReference type="Proteomes" id="UP000190648"/>
    </source>
</evidence>
<feature type="region of interest" description="Disordered" evidence="1">
    <location>
        <begin position="92"/>
        <end position="128"/>
    </location>
</feature>
<comment type="caution">
    <text evidence="2">The sequence shown here is derived from an EMBL/GenBank/DDBJ whole genome shotgun (WGS) entry which is preliminary data.</text>
</comment>
<accession>A0A1V4KTR8</accession>
<organism evidence="2 3">
    <name type="scientific">Patagioenas fasciata monilis</name>
    <dbReference type="NCBI Taxonomy" id="372326"/>
    <lineage>
        <taxon>Eukaryota</taxon>
        <taxon>Metazoa</taxon>
        <taxon>Chordata</taxon>
        <taxon>Craniata</taxon>
        <taxon>Vertebrata</taxon>
        <taxon>Euteleostomi</taxon>
        <taxon>Archelosauria</taxon>
        <taxon>Archosauria</taxon>
        <taxon>Dinosauria</taxon>
        <taxon>Saurischia</taxon>
        <taxon>Theropoda</taxon>
        <taxon>Coelurosauria</taxon>
        <taxon>Aves</taxon>
        <taxon>Neognathae</taxon>
        <taxon>Neoaves</taxon>
        <taxon>Columbimorphae</taxon>
        <taxon>Columbiformes</taxon>
        <taxon>Columbidae</taxon>
        <taxon>Patagioenas</taxon>
    </lineage>
</organism>